<dbReference type="PANTHER" id="PTHR12786">
    <property type="entry name" value="SPLICING FACTOR SF3A-RELATED"/>
    <property type="match status" value="1"/>
</dbReference>
<geneLocation type="nucleomorph" evidence="4"/>
<keyword evidence="4" id="KW-0542">Nucleomorph</keyword>
<gene>
    <name evidence="4" type="primary">sf3a3</name>
</gene>
<sequence>MLNTYLEILRKLLQKIIFFNNIMRLIFFKNILDISDQIIFKHFINNLIIQIEKLSEKIIYIIFINENIIKEEGIIYRTLHHFLNINKPLFSEISKNNSNFSKKINFIKIKNINLSSRKVFISEFIRINPYIKNALSCLYSTNIYLLFLKYNDIKRKNKIFDYNFFLLKLIKLLNNNIYRLFSQDSKLKLYMKQLLTNFESIFFLNHPLISFEYIYKKISNKKSPSISASWCNKSIEYKLTKIKNFIKIKYSNYTVKKFNSKKRYKLFFLVSNVVIFDHCCLYSKIKILLKIMKNKIINNFLFSETNINRNSKNMNRLIKEESSSESINDKDIVNPLKLPLGWDNKPIPFWLYKLHGLNETFICEICGNHKYYGRKAYEKHFFEPLHKNGLRVLGISNIEAYKEISSIRMALLLANKLKQ</sequence>
<dbReference type="GO" id="GO:0000398">
    <property type="term" value="P:mRNA splicing, via spliceosome"/>
    <property type="evidence" value="ECO:0007669"/>
    <property type="project" value="InterPro"/>
</dbReference>
<evidence type="ECO:0000256" key="2">
    <source>
        <dbReference type="ARBA" id="ARBA00023242"/>
    </source>
</evidence>
<proteinExistence type="predicted"/>
<dbReference type="InterPro" id="IPR024598">
    <property type="entry name" value="SF3a60/Prp9_C"/>
</dbReference>
<dbReference type="Pfam" id="PF11931">
    <property type="entry name" value="SF3a60_Prp9_C"/>
    <property type="match status" value="1"/>
</dbReference>
<reference evidence="4" key="1">
    <citation type="journal article" date="2015" name="Genome Biol. Evol.">
        <title>Nucleomorph Genome Sequences of Two Chlorarachniophytes, Amorphochlora amoebiformis and Lotharella vacuolata.</title>
        <authorList>
            <person name="Suzuki S."/>
            <person name="Shirato S."/>
            <person name="Hirakawa Y."/>
            <person name="Ishida K."/>
        </authorList>
    </citation>
    <scope>NUCLEOTIDE SEQUENCE</scope>
    <source>
        <strain evidence="4">CCMP2058</strain>
    </source>
</reference>
<dbReference type="PANTHER" id="PTHR12786:SF2">
    <property type="entry name" value="SPLICING FACTOR 3A SUBUNIT 3"/>
    <property type="match status" value="1"/>
</dbReference>
<evidence type="ECO:0000259" key="3">
    <source>
        <dbReference type="Pfam" id="PF11931"/>
    </source>
</evidence>
<evidence type="ECO:0000313" key="4">
    <source>
        <dbReference type="EMBL" id="BAS01876.1"/>
    </source>
</evidence>
<name>A0A0H5BI43_9EUKA</name>
<dbReference type="EMBL" id="AB996603">
    <property type="protein sequence ID" value="BAS01876.1"/>
    <property type="molecule type" value="Genomic_DNA"/>
</dbReference>
<feature type="domain" description="Splicing factor SF3a60 /Prp9 subunit C-terminal" evidence="3">
    <location>
        <begin position="337"/>
        <end position="418"/>
    </location>
</feature>
<evidence type="ECO:0000256" key="1">
    <source>
        <dbReference type="ARBA" id="ARBA00004123"/>
    </source>
</evidence>
<dbReference type="InterPro" id="IPR051421">
    <property type="entry name" value="RNA_Proc_DNA_Dmg_Regulator"/>
</dbReference>
<dbReference type="AlphaFoldDB" id="A0A0H5BI43"/>
<dbReference type="GO" id="GO:0003723">
    <property type="term" value="F:RNA binding"/>
    <property type="evidence" value="ECO:0007669"/>
    <property type="project" value="InterPro"/>
</dbReference>
<accession>A0A0H5BI43</accession>
<comment type="subcellular location">
    <subcellularLocation>
        <location evidence="1">Nucleus</location>
    </subcellularLocation>
</comment>
<dbReference type="GO" id="GO:0005681">
    <property type="term" value="C:spliceosomal complex"/>
    <property type="evidence" value="ECO:0007669"/>
    <property type="project" value="InterPro"/>
</dbReference>
<organism evidence="4">
    <name type="scientific">Amorphochlora amoebiformis</name>
    <dbReference type="NCBI Taxonomy" id="1561963"/>
    <lineage>
        <taxon>Eukaryota</taxon>
        <taxon>Sar</taxon>
        <taxon>Rhizaria</taxon>
        <taxon>Cercozoa</taxon>
        <taxon>Chlorarachniophyceae</taxon>
        <taxon>Amorphochlora</taxon>
    </lineage>
</organism>
<keyword evidence="2" id="KW-0539">Nucleus</keyword>
<protein>
    <submittedName>
        <fullName evidence="4">mRNA splicing factor 3a subunit 3</fullName>
    </submittedName>
</protein>